<dbReference type="Proteomes" id="UP000019149">
    <property type="component" value="Unassembled WGS sequence"/>
</dbReference>
<protein>
    <submittedName>
        <fullName evidence="1">Uncharacterized protein</fullName>
    </submittedName>
</protein>
<dbReference type="KEGG" id="egl:EGR_10275"/>
<organism evidence="1 2">
    <name type="scientific">Echinococcus granulosus</name>
    <name type="common">Hydatid tapeworm</name>
    <dbReference type="NCBI Taxonomy" id="6210"/>
    <lineage>
        <taxon>Eukaryota</taxon>
        <taxon>Metazoa</taxon>
        <taxon>Spiralia</taxon>
        <taxon>Lophotrochozoa</taxon>
        <taxon>Platyhelminthes</taxon>
        <taxon>Cestoda</taxon>
        <taxon>Eucestoda</taxon>
        <taxon>Cyclophyllidea</taxon>
        <taxon>Taeniidae</taxon>
        <taxon>Echinococcus</taxon>
        <taxon>Echinococcus granulosus group</taxon>
    </lineage>
</organism>
<reference evidence="1 2" key="1">
    <citation type="journal article" date="2013" name="Nat. Genet.">
        <title>The genome of the hydatid tapeworm Echinococcus granulosus.</title>
        <authorList>
            <person name="Zheng H."/>
            <person name="Zhang W."/>
            <person name="Zhang L."/>
            <person name="Zhang Z."/>
            <person name="Li J."/>
            <person name="Lu G."/>
            <person name="Zhu Y."/>
            <person name="Wang Y."/>
            <person name="Huang Y."/>
            <person name="Liu J."/>
            <person name="Kang H."/>
            <person name="Chen J."/>
            <person name="Wang L."/>
            <person name="Chen A."/>
            <person name="Yu S."/>
            <person name="Gao Z."/>
            <person name="Jin L."/>
            <person name="Gu W."/>
            <person name="Wang Z."/>
            <person name="Zhao L."/>
            <person name="Shi B."/>
            <person name="Wen H."/>
            <person name="Lin R."/>
            <person name="Jones M.K."/>
            <person name="Brejova B."/>
            <person name="Vinar T."/>
            <person name="Zhao G."/>
            <person name="McManus D.P."/>
            <person name="Chen Z."/>
            <person name="Zhou Y."/>
            <person name="Wang S."/>
        </authorList>
    </citation>
    <scope>NUCLEOTIDE SEQUENCE [LARGE SCALE GENOMIC DNA]</scope>
</reference>
<dbReference type="EMBL" id="APAU02000205">
    <property type="protein sequence ID" value="EUB54857.1"/>
    <property type="molecule type" value="Genomic_DNA"/>
</dbReference>
<dbReference type="AlphaFoldDB" id="W6U8N9"/>
<evidence type="ECO:0000313" key="1">
    <source>
        <dbReference type="EMBL" id="EUB54857.1"/>
    </source>
</evidence>
<dbReference type="GeneID" id="36345990"/>
<dbReference type="RefSeq" id="XP_024346053.1">
    <property type="nucleotide sequence ID" value="XM_024499524.1"/>
</dbReference>
<dbReference type="CTD" id="36345990"/>
<accession>W6U8N9</accession>
<evidence type="ECO:0000313" key="2">
    <source>
        <dbReference type="Proteomes" id="UP000019149"/>
    </source>
</evidence>
<sequence>MQSVVETEELFHYFLQFSLTECILSTLKGSPDMTRNLFGQGGLRFYQVTFCTQLLPPPISPHKFASRLQLQQYHQLLLLIINIIALSVKGQYRRHELITVETSLFVLPKIIIAFKMCLD</sequence>
<comment type="caution">
    <text evidence="1">The sequence shown here is derived from an EMBL/GenBank/DDBJ whole genome shotgun (WGS) entry which is preliminary data.</text>
</comment>
<proteinExistence type="predicted"/>
<gene>
    <name evidence="1" type="ORF">EGR_10275</name>
</gene>
<keyword evidence="2" id="KW-1185">Reference proteome</keyword>
<name>W6U8N9_ECHGR</name>